<dbReference type="CDD" id="cd01097">
    <property type="entry name" value="Tetrahydromethanopterin_reductase"/>
    <property type="match status" value="1"/>
</dbReference>
<sequence length="165" mass="17495">MSAVPKLALRLSSAMSATACVRLAVVAEESGFSTLWFAENPYQRGVLPAVVACAGVTNCTHLGIGVFNPYNRHPTLMAMEMGALDELSGGRAILGIGSGVPAWVECITPYRRPLEAVRDAVSITRGLLSGQEVNYSGKMHSANGVRLEYDLTRGHVPVHVAAMGQ</sequence>
<dbReference type="InterPro" id="IPR011251">
    <property type="entry name" value="Luciferase-like_dom"/>
</dbReference>
<reference evidence="3" key="1">
    <citation type="submission" date="2018-05" db="EMBL/GenBank/DDBJ databases">
        <authorList>
            <person name="Lanie J.A."/>
            <person name="Ng W.-L."/>
            <person name="Kazmierczak K.M."/>
            <person name="Andrzejewski T.M."/>
            <person name="Davidsen T.M."/>
            <person name="Wayne K.J."/>
            <person name="Tettelin H."/>
            <person name="Glass J.I."/>
            <person name="Rusch D."/>
            <person name="Podicherti R."/>
            <person name="Tsui H.-C.T."/>
            <person name="Winkler M.E."/>
        </authorList>
    </citation>
    <scope>NUCLEOTIDE SEQUENCE</scope>
</reference>
<dbReference type="SUPFAM" id="SSF51679">
    <property type="entry name" value="Bacterial luciferase-like"/>
    <property type="match status" value="1"/>
</dbReference>
<dbReference type="InterPro" id="IPR036661">
    <property type="entry name" value="Luciferase-like_sf"/>
</dbReference>
<feature type="domain" description="Luciferase-like" evidence="2">
    <location>
        <begin position="15"/>
        <end position="164"/>
    </location>
</feature>
<dbReference type="InterPro" id="IPR050564">
    <property type="entry name" value="F420-G6PD/mer"/>
</dbReference>
<dbReference type="EMBL" id="UINC01122161">
    <property type="protein sequence ID" value="SVC97799.1"/>
    <property type="molecule type" value="Genomic_DNA"/>
</dbReference>
<keyword evidence="1" id="KW-0560">Oxidoreductase</keyword>
<dbReference type="PANTHER" id="PTHR43244:SF1">
    <property type="entry name" value="5,10-METHYLENETETRAHYDROMETHANOPTERIN REDUCTASE"/>
    <property type="match status" value="1"/>
</dbReference>
<evidence type="ECO:0000259" key="2">
    <source>
        <dbReference type="Pfam" id="PF00296"/>
    </source>
</evidence>
<dbReference type="PANTHER" id="PTHR43244">
    <property type="match status" value="1"/>
</dbReference>
<proteinExistence type="predicted"/>
<evidence type="ECO:0000313" key="3">
    <source>
        <dbReference type="EMBL" id="SVC97799.1"/>
    </source>
</evidence>
<dbReference type="AlphaFoldDB" id="A0A382RJD1"/>
<gene>
    <name evidence="3" type="ORF">METZ01_LOCUS350653</name>
</gene>
<dbReference type="GO" id="GO:0016705">
    <property type="term" value="F:oxidoreductase activity, acting on paired donors, with incorporation or reduction of molecular oxygen"/>
    <property type="evidence" value="ECO:0007669"/>
    <property type="project" value="InterPro"/>
</dbReference>
<organism evidence="3">
    <name type="scientific">marine metagenome</name>
    <dbReference type="NCBI Taxonomy" id="408172"/>
    <lineage>
        <taxon>unclassified sequences</taxon>
        <taxon>metagenomes</taxon>
        <taxon>ecological metagenomes</taxon>
    </lineage>
</organism>
<name>A0A382RJD1_9ZZZZ</name>
<dbReference type="Pfam" id="PF00296">
    <property type="entry name" value="Bac_luciferase"/>
    <property type="match status" value="1"/>
</dbReference>
<dbReference type="Gene3D" id="3.20.20.30">
    <property type="entry name" value="Luciferase-like domain"/>
    <property type="match status" value="1"/>
</dbReference>
<protein>
    <recommendedName>
        <fullName evidence="2">Luciferase-like domain-containing protein</fullName>
    </recommendedName>
</protein>
<accession>A0A382RJD1</accession>
<feature type="non-terminal residue" evidence="3">
    <location>
        <position position="165"/>
    </location>
</feature>
<evidence type="ECO:0000256" key="1">
    <source>
        <dbReference type="ARBA" id="ARBA00023002"/>
    </source>
</evidence>